<dbReference type="AlphaFoldDB" id="A0A6B2R1M9"/>
<dbReference type="InterPro" id="IPR050882">
    <property type="entry name" value="Prepilin_peptidase/N-MTase"/>
</dbReference>
<dbReference type="EMBL" id="JAAGRN010000010">
    <property type="protein sequence ID" value="NDY84221.1"/>
    <property type="molecule type" value="Genomic_DNA"/>
</dbReference>
<comment type="caution">
    <text evidence="5">The sequence shown here is derived from an EMBL/GenBank/DDBJ whole genome shotgun (WGS) entry which is preliminary data.</text>
</comment>
<dbReference type="RefSeq" id="WP_163656039.1">
    <property type="nucleotide sequence ID" value="NZ_JAAGRN010000010.1"/>
</dbReference>
<dbReference type="InterPro" id="IPR014032">
    <property type="entry name" value="Peptidase_A24A_bac"/>
</dbReference>
<evidence type="ECO:0000313" key="5">
    <source>
        <dbReference type="EMBL" id="NDY84221.1"/>
    </source>
</evidence>
<feature type="transmembrane region" description="Helical" evidence="3">
    <location>
        <begin position="213"/>
        <end position="230"/>
    </location>
</feature>
<gene>
    <name evidence="5" type="ORF">G3I67_13390</name>
</gene>
<feature type="transmembrane region" description="Helical" evidence="3">
    <location>
        <begin position="6"/>
        <end position="29"/>
    </location>
</feature>
<feature type="transmembrane region" description="Helical" evidence="3">
    <location>
        <begin position="85"/>
        <end position="102"/>
    </location>
</feature>
<dbReference type="PANTHER" id="PTHR30487:SF0">
    <property type="entry name" value="PREPILIN LEADER PEPTIDASE_N-METHYLTRANSFERASE-RELATED"/>
    <property type="match status" value="1"/>
</dbReference>
<dbReference type="Gene3D" id="1.20.120.1220">
    <property type="match status" value="1"/>
</dbReference>
<keyword evidence="3" id="KW-1133">Transmembrane helix</keyword>
<evidence type="ECO:0000259" key="4">
    <source>
        <dbReference type="Pfam" id="PF01478"/>
    </source>
</evidence>
<dbReference type="GO" id="GO:0006465">
    <property type="term" value="P:signal peptide processing"/>
    <property type="evidence" value="ECO:0007669"/>
    <property type="project" value="TreeGrafter"/>
</dbReference>
<comment type="similarity">
    <text evidence="1 2">Belongs to the peptidase A24 family.</text>
</comment>
<feature type="domain" description="Prepilin type IV endopeptidase peptidase" evidence="4">
    <location>
        <begin position="92"/>
        <end position="200"/>
    </location>
</feature>
<organism evidence="5">
    <name type="scientific">Sheuella amnicola</name>
    <dbReference type="NCBI Taxonomy" id="2707330"/>
    <lineage>
        <taxon>Bacteria</taxon>
        <taxon>Pseudomonadati</taxon>
        <taxon>Pseudomonadota</taxon>
        <taxon>Betaproteobacteria</taxon>
        <taxon>Burkholderiales</taxon>
        <taxon>Alcaligenaceae</taxon>
        <taxon>Sheuella</taxon>
    </lineage>
</organism>
<evidence type="ECO:0000256" key="1">
    <source>
        <dbReference type="ARBA" id="ARBA00005801"/>
    </source>
</evidence>
<keyword evidence="3" id="KW-0472">Membrane</keyword>
<dbReference type="PRINTS" id="PR00864">
    <property type="entry name" value="PREPILNPTASE"/>
</dbReference>
<reference evidence="5" key="1">
    <citation type="submission" date="2020-02" db="EMBL/GenBank/DDBJ databases">
        <authorList>
            <person name="Chen W.-M."/>
        </authorList>
    </citation>
    <scope>NUCLEOTIDE SEQUENCE</scope>
    <source>
        <strain evidence="5">NBD-18</strain>
    </source>
</reference>
<keyword evidence="3" id="KW-0812">Transmembrane</keyword>
<dbReference type="GO" id="GO:0005886">
    <property type="term" value="C:plasma membrane"/>
    <property type="evidence" value="ECO:0007669"/>
    <property type="project" value="TreeGrafter"/>
</dbReference>
<evidence type="ECO:0000256" key="3">
    <source>
        <dbReference type="SAM" id="Phobius"/>
    </source>
</evidence>
<dbReference type="PANTHER" id="PTHR30487">
    <property type="entry name" value="TYPE 4 PREPILIN-LIKE PROTEINS LEADER PEPTIDE-PROCESSING ENZYME"/>
    <property type="match status" value="1"/>
</dbReference>
<feature type="transmembrane region" description="Helical" evidence="3">
    <location>
        <begin position="169"/>
        <end position="201"/>
    </location>
</feature>
<proteinExistence type="inferred from homology"/>
<feature type="transmembrane region" description="Helical" evidence="3">
    <location>
        <begin position="61"/>
        <end position="79"/>
    </location>
</feature>
<feature type="transmembrane region" description="Helical" evidence="3">
    <location>
        <begin position="134"/>
        <end position="157"/>
    </location>
</feature>
<dbReference type="InterPro" id="IPR000045">
    <property type="entry name" value="Prepilin_IV_endopep_pep"/>
</dbReference>
<dbReference type="GO" id="GO:0004190">
    <property type="term" value="F:aspartic-type endopeptidase activity"/>
    <property type="evidence" value="ECO:0007669"/>
    <property type="project" value="InterPro"/>
</dbReference>
<sequence>MPEVANSIATALTGLTLGLMSAMVAIVLSERICRRLLDRYGQDSFDSDYPPVRLPEISSKWLQVLIFLMLVLISIFVFVRREDGLEASMVVLFCALSLMLAYIDLRIGLLPDVLTLPLLALGLTYQMLAGVGDFASGAAGAALSYGLLRGVFGLFYWKTGRAGMGFGDFKFAAAIGAWVGVTSVPLLLLIASGTGVLLGLLARSFGKLDQGCAFPFGPFLAIAGILIFLCG</sequence>
<name>A0A6B2R1M9_9BURK</name>
<evidence type="ECO:0000256" key="2">
    <source>
        <dbReference type="RuleBase" id="RU003793"/>
    </source>
</evidence>
<accession>A0A6B2R1M9</accession>
<dbReference type="Pfam" id="PF01478">
    <property type="entry name" value="Peptidase_A24"/>
    <property type="match status" value="1"/>
</dbReference>
<protein>
    <submittedName>
        <fullName evidence="5">Prepilin peptidase</fullName>
    </submittedName>
</protein>